<dbReference type="Proteomes" id="UP000030653">
    <property type="component" value="Unassembled WGS sequence"/>
</dbReference>
<evidence type="ECO:0000313" key="1">
    <source>
        <dbReference type="EMBL" id="EJT97525.1"/>
    </source>
</evidence>
<dbReference type="GeneID" id="63686425"/>
<dbReference type="HOGENOM" id="CLU_490909_0_0_1"/>
<dbReference type="RefSeq" id="XP_040624423.1">
    <property type="nucleotide sequence ID" value="XM_040771363.1"/>
</dbReference>
<dbReference type="EMBL" id="JH795876">
    <property type="protein sequence ID" value="EJT97525.1"/>
    <property type="molecule type" value="Genomic_DNA"/>
</dbReference>
<sequence length="555" mass="63258">MVTPSAEELVTCSHKEGMLAKPYFSEVNQHLQFAFLPTLQSQLVTLGLPEIWVPQYHIKTGGNEQHLQCTWFQIDILDQMVTLYEHMQVLMCWQLYCQEKLFQNGLTYVTNENMTHKQRGSAMLDMYVTFEWCKFALGQLDLCVSIPWDGANDKNENTVWATYLPQITAQWAKRQTVLQWQAVLGMEHWTYGVTVTEHPSLPQAVEMAMEMDEAPVESGADPAIDVVMDGDQSFMVQTPFWCMKGSTTRALVELPPYDPEVMLPHSAPLTAAEKDQMAFNAYVHKLPVPWMDFIYAPVVPSRLDPWQLPPVPCTPPICVLEQDMKEFKPIHGGQSIKMDGHDIIWLGKSTNSWANNFILDGFSHLLQAGWPQDVLPPLITEQADITVWPASITMTFQALCHQDDNTITQGMMYMFKKHFCNMSNQSIQSYDWKLNDNWLAAKWVFYIFTPGHWFLGMINWSVAVVAVWDSWGVSLKQWYHTVQDGGQFDAAEVGLIAHKAGPPSSWHLWGGTLEGDKNHGSGMLPSDMPTFCQWLYDKVAELPNYNVKMVMQMGV</sequence>
<proteinExistence type="predicted"/>
<reference evidence="1 2" key="1">
    <citation type="journal article" date="2012" name="Science">
        <title>The Paleozoic origin of enzymatic lignin decomposition reconstructed from 31 fungal genomes.</title>
        <authorList>
            <person name="Floudas D."/>
            <person name="Binder M."/>
            <person name="Riley R."/>
            <person name="Barry K."/>
            <person name="Blanchette R.A."/>
            <person name="Henrissat B."/>
            <person name="Martinez A.T."/>
            <person name="Otillar R."/>
            <person name="Spatafora J.W."/>
            <person name="Yadav J.S."/>
            <person name="Aerts A."/>
            <person name="Benoit I."/>
            <person name="Boyd A."/>
            <person name="Carlson A."/>
            <person name="Copeland A."/>
            <person name="Coutinho P.M."/>
            <person name="de Vries R.P."/>
            <person name="Ferreira P."/>
            <person name="Findley K."/>
            <person name="Foster B."/>
            <person name="Gaskell J."/>
            <person name="Glotzer D."/>
            <person name="Gorecki P."/>
            <person name="Heitman J."/>
            <person name="Hesse C."/>
            <person name="Hori C."/>
            <person name="Igarashi K."/>
            <person name="Jurgens J.A."/>
            <person name="Kallen N."/>
            <person name="Kersten P."/>
            <person name="Kohler A."/>
            <person name="Kuees U."/>
            <person name="Kumar T.K.A."/>
            <person name="Kuo A."/>
            <person name="LaButti K."/>
            <person name="Larrondo L.F."/>
            <person name="Lindquist E."/>
            <person name="Ling A."/>
            <person name="Lombard V."/>
            <person name="Lucas S."/>
            <person name="Lundell T."/>
            <person name="Martin R."/>
            <person name="McLaughlin D.J."/>
            <person name="Morgenstern I."/>
            <person name="Morin E."/>
            <person name="Murat C."/>
            <person name="Nagy L.G."/>
            <person name="Nolan M."/>
            <person name="Ohm R.A."/>
            <person name="Patyshakuliyeva A."/>
            <person name="Rokas A."/>
            <person name="Ruiz-Duenas F.J."/>
            <person name="Sabat G."/>
            <person name="Salamov A."/>
            <person name="Samejima M."/>
            <person name="Schmutz J."/>
            <person name="Slot J.C."/>
            <person name="St John F."/>
            <person name="Stenlid J."/>
            <person name="Sun H."/>
            <person name="Sun S."/>
            <person name="Syed K."/>
            <person name="Tsang A."/>
            <person name="Wiebenga A."/>
            <person name="Young D."/>
            <person name="Pisabarro A."/>
            <person name="Eastwood D.C."/>
            <person name="Martin F."/>
            <person name="Cullen D."/>
            <person name="Grigoriev I.V."/>
            <person name="Hibbett D.S."/>
        </authorList>
    </citation>
    <scope>NUCLEOTIDE SEQUENCE [LARGE SCALE GENOMIC DNA]</scope>
    <source>
        <strain evidence="1 2">DJM-731 SS1</strain>
    </source>
</reference>
<protein>
    <submittedName>
        <fullName evidence="1">Uncharacterized protein</fullName>
    </submittedName>
</protein>
<dbReference type="AlphaFoldDB" id="M5FNI9"/>
<name>M5FNI9_DACPD</name>
<evidence type="ECO:0000313" key="2">
    <source>
        <dbReference type="Proteomes" id="UP000030653"/>
    </source>
</evidence>
<keyword evidence="2" id="KW-1185">Reference proteome</keyword>
<organism evidence="1 2">
    <name type="scientific">Dacryopinax primogenitus (strain DJM 731)</name>
    <name type="common">Brown rot fungus</name>
    <dbReference type="NCBI Taxonomy" id="1858805"/>
    <lineage>
        <taxon>Eukaryota</taxon>
        <taxon>Fungi</taxon>
        <taxon>Dikarya</taxon>
        <taxon>Basidiomycota</taxon>
        <taxon>Agaricomycotina</taxon>
        <taxon>Dacrymycetes</taxon>
        <taxon>Dacrymycetales</taxon>
        <taxon>Dacrymycetaceae</taxon>
        <taxon>Dacryopinax</taxon>
    </lineage>
</organism>
<accession>M5FNI9</accession>
<gene>
    <name evidence="1" type="ORF">DACRYDRAFT_18524</name>
</gene>